<evidence type="ECO:0000256" key="1">
    <source>
        <dbReference type="SAM" id="MobiDB-lite"/>
    </source>
</evidence>
<gene>
    <name evidence="5" type="primary">Dynap</name>
</gene>
<feature type="region of interest" description="Disordered" evidence="1">
    <location>
        <begin position="93"/>
        <end position="166"/>
    </location>
</feature>
<dbReference type="PANTHER" id="PTHR35349:SF5">
    <property type="entry name" value="DYNACTIN ASSOCIATED PROTEIN"/>
    <property type="match status" value="1"/>
</dbReference>
<protein>
    <submittedName>
        <fullName evidence="5">Dynactin-associated protein</fullName>
    </submittedName>
</protein>
<dbReference type="RefSeq" id="XP_027258424.1">
    <property type="nucleotide sequence ID" value="XM_027402623.2"/>
</dbReference>
<dbReference type="GO" id="GO:0005886">
    <property type="term" value="C:plasma membrane"/>
    <property type="evidence" value="ECO:0007669"/>
    <property type="project" value="TreeGrafter"/>
</dbReference>
<dbReference type="AlphaFoldDB" id="A0A9J7JG35"/>
<dbReference type="PANTHER" id="PTHR35349">
    <property type="entry name" value="DYNACTIN-ASSOCIATED PROTEIN"/>
    <property type="match status" value="1"/>
</dbReference>
<reference evidence="5" key="3">
    <citation type="submission" date="2025-08" db="UniProtKB">
        <authorList>
            <consortium name="RefSeq"/>
        </authorList>
    </citation>
    <scope>IDENTIFICATION</scope>
    <source>
        <strain evidence="5">17A/GY</strain>
        <tissue evidence="5">Liver</tissue>
    </source>
</reference>
<dbReference type="OrthoDB" id="9809784at2759"/>
<dbReference type="KEGG" id="cge:100771645"/>
<keyword evidence="4" id="KW-1185">Reference proteome</keyword>
<name>A0A9J7JG35_CRIGR</name>
<sequence>MVRKQQQYTMNVEQSSGEQLLRNPYCSNEGTHCGCRSHHVTCELHPVTENPCSLWKIFLICLLACLVATAITVLAFYFGPFGNPNNTTIIINTDGRSSQDPCTSASTPSLTSTSPPGLETTPSSTTVTTPDSPTNPPTSPPVPTTTTTTTTTTTEHEVDIEYDEAV</sequence>
<keyword evidence="2" id="KW-0472">Membrane</keyword>
<dbReference type="Pfam" id="PF15675">
    <property type="entry name" value="CLLAC"/>
    <property type="match status" value="1"/>
</dbReference>
<keyword evidence="2" id="KW-1133">Transmembrane helix</keyword>
<evidence type="ECO:0000256" key="2">
    <source>
        <dbReference type="SAM" id="Phobius"/>
    </source>
</evidence>
<accession>A0A9J7JG35</accession>
<dbReference type="GeneID" id="100771645"/>
<feature type="domain" description="CLLAC-motif containing" evidence="3">
    <location>
        <begin position="51"/>
        <end position="78"/>
    </location>
</feature>
<keyword evidence="2" id="KW-0812">Transmembrane</keyword>
<feature type="compositionally biased region" description="Pro residues" evidence="1">
    <location>
        <begin position="133"/>
        <end position="143"/>
    </location>
</feature>
<dbReference type="InterPro" id="IPR031379">
    <property type="entry name" value="CLLAC"/>
</dbReference>
<evidence type="ECO:0000313" key="5">
    <source>
        <dbReference type="RefSeq" id="XP_027258424.1"/>
    </source>
</evidence>
<feature type="compositionally biased region" description="Low complexity" evidence="1">
    <location>
        <begin position="103"/>
        <end position="132"/>
    </location>
</feature>
<dbReference type="Proteomes" id="UP001108280">
    <property type="component" value="Chromosome 2"/>
</dbReference>
<reference evidence="4" key="2">
    <citation type="journal article" date="2020" name="Biotechnol. Bioeng.">
        <title>Chromosome-scale scaffolds for the Chinese hamster reference genome assembly to facilitate the study of the CHO epigenome.</title>
        <authorList>
            <person name="Hilliard W."/>
            <person name="MacDonald M."/>
            <person name="Lee K.H."/>
        </authorList>
    </citation>
    <scope>NUCLEOTIDE SEQUENCE [LARGE SCALE GENOMIC DNA]</scope>
    <source>
        <strain evidence="4">17A/GY</strain>
    </source>
</reference>
<dbReference type="CTD" id="284254"/>
<proteinExistence type="predicted"/>
<evidence type="ECO:0000259" key="3">
    <source>
        <dbReference type="Pfam" id="PF15675"/>
    </source>
</evidence>
<evidence type="ECO:0000313" key="4">
    <source>
        <dbReference type="Proteomes" id="UP001108280"/>
    </source>
</evidence>
<reference evidence="4" key="1">
    <citation type="journal article" date="2018" name="Biotechnol. Bioeng.">
        <title>A reference genome of the Chinese hamster based on a hybrid assembly strategy.</title>
        <authorList>
            <person name="Rupp O."/>
            <person name="MacDonald M.L."/>
            <person name="Li S."/>
            <person name="Dhiman H."/>
            <person name="Polson S."/>
            <person name="Griep S."/>
            <person name="Heffner K."/>
            <person name="Hernandez I."/>
            <person name="Brinkrolf K."/>
            <person name="Jadhav V."/>
            <person name="Samoudi M."/>
            <person name="Hao H."/>
            <person name="Kingham B."/>
            <person name="Goesmann A."/>
            <person name="Betenbaugh M.J."/>
            <person name="Lewis N.E."/>
            <person name="Borth N."/>
            <person name="Lee K.H."/>
        </authorList>
    </citation>
    <scope>NUCLEOTIDE SEQUENCE [LARGE SCALE GENOMIC DNA]</scope>
    <source>
        <strain evidence="4">17A/GY</strain>
    </source>
</reference>
<dbReference type="InterPro" id="IPR053297">
    <property type="entry name" value="Dynactin-associated"/>
</dbReference>
<feature type="transmembrane region" description="Helical" evidence="2">
    <location>
        <begin position="57"/>
        <end position="78"/>
    </location>
</feature>
<dbReference type="GO" id="GO:0005794">
    <property type="term" value="C:Golgi apparatus"/>
    <property type="evidence" value="ECO:0007669"/>
    <property type="project" value="TreeGrafter"/>
</dbReference>
<feature type="compositionally biased region" description="Low complexity" evidence="1">
    <location>
        <begin position="144"/>
        <end position="153"/>
    </location>
</feature>
<organism evidence="4 5">
    <name type="scientific">Cricetulus griseus</name>
    <name type="common">Chinese hamster</name>
    <name type="synonym">Cricetulus barabensis griseus</name>
    <dbReference type="NCBI Taxonomy" id="10029"/>
    <lineage>
        <taxon>Eukaryota</taxon>
        <taxon>Metazoa</taxon>
        <taxon>Chordata</taxon>
        <taxon>Craniata</taxon>
        <taxon>Vertebrata</taxon>
        <taxon>Euteleostomi</taxon>
        <taxon>Mammalia</taxon>
        <taxon>Eutheria</taxon>
        <taxon>Euarchontoglires</taxon>
        <taxon>Glires</taxon>
        <taxon>Rodentia</taxon>
        <taxon>Myomorpha</taxon>
        <taxon>Muroidea</taxon>
        <taxon>Cricetidae</taxon>
        <taxon>Cricetinae</taxon>
        <taxon>Cricetulus</taxon>
    </lineage>
</organism>